<dbReference type="RefSeq" id="WP_090158642.1">
    <property type="nucleotide sequence ID" value="NZ_JAJATZ010000006.1"/>
</dbReference>
<evidence type="ECO:0000313" key="2">
    <source>
        <dbReference type="EMBL" id="MCB5200208.1"/>
    </source>
</evidence>
<protein>
    <submittedName>
        <fullName evidence="2">DUF1127 domain-containing protein</fullName>
    </submittedName>
</protein>
<comment type="caution">
    <text evidence="2">The sequence shown here is derived from an EMBL/GenBank/DDBJ whole genome shotgun (WGS) entry which is preliminary data.</text>
</comment>
<keyword evidence="3" id="KW-1185">Reference proteome</keyword>
<dbReference type="EMBL" id="JAJATZ010000006">
    <property type="protein sequence ID" value="MCB5200208.1"/>
    <property type="molecule type" value="Genomic_DNA"/>
</dbReference>
<gene>
    <name evidence="2" type="ORF">LGQ03_13235</name>
</gene>
<sequence length="66" mass="7240">MAVISNSRTFNLPRSLRFAGTLFSAIVAWNDARVTRKALSGLTARELDDLGLTRADIDAVARGTYR</sequence>
<name>A0ABS8BWU5_9RHOB</name>
<dbReference type="InterPro" id="IPR009506">
    <property type="entry name" value="YjiS-like"/>
</dbReference>
<accession>A0ABS8BWU5</accession>
<dbReference type="Proteomes" id="UP001138961">
    <property type="component" value="Unassembled WGS sequence"/>
</dbReference>
<feature type="domain" description="YjiS-like" evidence="1">
    <location>
        <begin position="22"/>
        <end position="58"/>
    </location>
</feature>
<evidence type="ECO:0000313" key="3">
    <source>
        <dbReference type="Proteomes" id="UP001138961"/>
    </source>
</evidence>
<reference evidence="2" key="1">
    <citation type="submission" date="2021-10" db="EMBL/GenBank/DDBJ databases">
        <title>Loktanella gaetbuli sp. nov., isolated from a tidal flat.</title>
        <authorList>
            <person name="Park S."/>
            <person name="Yoon J.-H."/>
        </authorList>
    </citation>
    <scope>NUCLEOTIDE SEQUENCE</scope>
    <source>
        <strain evidence="2">TSTF-M6</strain>
    </source>
</reference>
<dbReference type="Pfam" id="PF06568">
    <property type="entry name" value="YjiS-like"/>
    <property type="match status" value="1"/>
</dbReference>
<organism evidence="2 3">
    <name type="scientific">Loktanella gaetbuli</name>
    <dbReference type="NCBI Taxonomy" id="2881335"/>
    <lineage>
        <taxon>Bacteria</taxon>
        <taxon>Pseudomonadati</taxon>
        <taxon>Pseudomonadota</taxon>
        <taxon>Alphaproteobacteria</taxon>
        <taxon>Rhodobacterales</taxon>
        <taxon>Roseobacteraceae</taxon>
        <taxon>Loktanella</taxon>
    </lineage>
</organism>
<evidence type="ECO:0000259" key="1">
    <source>
        <dbReference type="Pfam" id="PF06568"/>
    </source>
</evidence>
<proteinExistence type="predicted"/>